<organism evidence="1 2">
    <name type="scientific">Cardiocondyla obscurior</name>
    <dbReference type="NCBI Taxonomy" id="286306"/>
    <lineage>
        <taxon>Eukaryota</taxon>
        <taxon>Metazoa</taxon>
        <taxon>Ecdysozoa</taxon>
        <taxon>Arthropoda</taxon>
        <taxon>Hexapoda</taxon>
        <taxon>Insecta</taxon>
        <taxon>Pterygota</taxon>
        <taxon>Neoptera</taxon>
        <taxon>Endopterygota</taxon>
        <taxon>Hymenoptera</taxon>
        <taxon>Apocrita</taxon>
        <taxon>Aculeata</taxon>
        <taxon>Formicoidea</taxon>
        <taxon>Formicidae</taxon>
        <taxon>Myrmicinae</taxon>
        <taxon>Cardiocondyla</taxon>
    </lineage>
</organism>
<comment type="caution">
    <text evidence="1">The sequence shown here is derived from an EMBL/GenBank/DDBJ whole genome shotgun (WGS) entry which is preliminary data.</text>
</comment>
<proteinExistence type="predicted"/>
<evidence type="ECO:0000313" key="2">
    <source>
        <dbReference type="Proteomes" id="UP001430953"/>
    </source>
</evidence>
<name>A0AAW2G1A1_9HYME</name>
<accession>A0AAW2G1A1</accession>
<dbReference type="EMBL" id="JADYXP020000006">
    <property type="protein sequence ID" value="KAL0121843.1"/>
    <property type="molecule type" value="Genomic_DNA"/>
</dbReference>
<keyword evidence="2" id="KW-1185">Reference proteome</keyword>
<dbReference type="Proteomes" id="UP001430953">
    <property type="component" value="Unassembled WGS sequence"/>
</dbReference>
<evidence type="ECO:0000313" key="1">
    <source>
        <dbReference type="EMBL" id="KAL0121843.1"/>
    </source>
</evidence>
<sequence length="95" mass="10893">MRQVLKQNKLILSYGLSIKGYFIGDEVQSEGIPPQAGLHGHDVVGLESYRLVEVSLGRSELIISYQMQSDGFEFRRQLNHSLRYKENFLTEMSDT</sequence>
<reference evidence="1 2" key="1">
    <citation type="submission" date="2023-03" db="EMBL/GenBank/DDBJ databases">
        <title>High recombination rates correlate with genetic variation in Cardiocondyla obscurior ants.</title>
        <authorList>
            <person name="Errbii M."/>
        </authorList>
    </citation>
    <scope>NUCLEOTIDE SEQUENCE [LARGE SCALE GENOMIC DNA]</scope>
    <source>
        <strain evidence="1">Alpha-2009</strain>
        <tissue evidence="1">Whole body</tissue>
    </source>
</reference>
<gene>
    <name evidence="1" type="ORF">PUN28_006955</name>
</gene>
<dbReference type="AlphaFoldDB" id="A0AAW2G1A1"/>
<protein>
    <submittedName>
        <fullName evidence="1">Uncharacterized protein</fullName>
    </submittedName>
</protein>